<evidence type="ECO:0000313" key="3">
    <source>
        <dbReference type="EMBL" id="KAL0064378.1"/>
    </source>
</evidence>
<evidence type="ECO:0000256" key="2">
    <source>
        <dbReference type="ARBA" id="ARBA00022679"/>
    </source>
</evidence>
<proteinExistence type="inferred from homology"/>
<dbReference type="Proteomes" id="UP001437256">
    <property type="component" value="Unassembled WGS sequence"/>
</dbReference>
<reference evidence="3 4" key="1">
    <citation type="submission" date="2024-05" db="EMBL/GenBank/DDBJ databases">
        <title>A draft genome resource for the thread blight pathogen Marasmius tenuissimus strain MS-2.</title>
        <authorList>
            <person name="Yulfo-Soto G.E."/>
            <person name="Baruah I.K."/>
            <person name="Amoako-Attah I."/>
            <person name="Bukari Y."/>
            <person name="Meinhardt L.W."/>
            <person name="Bailey B.A."/>
            <person name="Cohen S.P."/>
        </authorList>
    </citation>
    <scope>NUCLEOTIDE SEQUENCE [LARGE SCALE GENOMIC DNA]</scope>
    <source>
        <strain evidence="3 4">MS-2</strain>
    </source>
</reference>
<comment type="similarity">
    <text evidence="1">Belongs to the glycosyltransferase 15 family.</text>
</comment>
<gene>
    <name evidence="3" type="ORF">AAF712_008678</name>
</gene>
<organism evidence="3 4">
    <name type="scientific">Marasmius tenuissimus</name>
    <dbReference type="NCBI Taxonomy" id="585030"/>
    <lineage>
        <taxon>Eukaryota</taxon>
        <taxon>Fungi</taxon>
        <taxon>Dikarya</taxon>
        <taxon>Basidiomycota</taxon>
        <taxon>Agaricomycotina</taxon>
        <taxon>Agaricomycetes</taxon>
        <taxon>Agaricomycetidae</taxon>
        <taxon>Agaricales</taxon>
        <taxon>Marasmiineae</taxon>
        <taxon>Marasmiaceae</taxon>
        <taxon>Marasmius</taxon>
    </lineage>
</organism>
<keyword evidence="4" id="KW-1185">Reference proteome</keyword>
<dbReference type="PANTHER" id="PTHR31121">
    <property type="entry name" value="ALPHA-1,2 MANNOSYLTRANSFERASE KTR1"/>
    <property type="match status" value="1"/>
</dbReference>
<evidence type="ECO:0000313" key="4">
    <source>
        <dbReference type="Proteomes" id="UP001437256"/>
    </source>
</evidence>
<evidence type="ECO:0000256" key="1">
    <source>
        <dbReference type="ARBA" id="ARBA00007677"/>
    </source>
</evidence>
<dbReference type="InterPro" id="IPR002685">
    <property type="entry name" value="Glyco_trans_15"/>
</dbReference>
<dbReference type="InterPro" id="IPR029044">
    <property type="entry name" value="Nucleotide-diphossugar_trans"/>
</dbReference>
<accession>A0ABR2ZSM3</accession>
<dbReference type="PANTHER" id="PTHR31121:SF6">
    <property type="entry name" value="ALPHA-1,2 MANNOSYLTRANSFERASE KTR1"/>
    <property type="match status" value="1"/>
</dbReference>
<dbReference type="Gene3D" id="3.90.550.10">
    <property type="entry name" value="Spore Coat Polysaccharide Biosynthesis Protein SpsA, Chain A"/>
    <property type="match status" value="1"/>
</dbReference>
<dbReference type="SUPFAM" id="SSF53448">
    <property type="entry name" value="Nucleotide-diphospho-sugar transferases"/>
    <property type="match status" value="1"/>
</dbReference>
<dbReference type="Pfam" id="PF01793">
    <property type="entry name" value="Glyco_transf_15"/>
    <property type="match status" value="1"/>
</dbReference>
<comment type="caution">
    <text evidence="3">The sequence shown here is derived from an EMBL/GenBank/DDBJ whole genome shotgun (WGS) entry which is preliminary data.</text>
</comment>
<sequence length="413" mass="47613">MIRLNALSLAGLVLVVLLTTYTLLPMRPTDYICPYEPHNTNYAGTLPANHSLPERLGDVHHSLPIHKNVVICMLVPPSRLHQATLALKSTENSFNRRLKYPYVLLMTEDEIHEVPLEMRAKIDWITEGRASFAALREPEDWGVPESMDKQRVEESLQKIGHVFYTFSTNYRSMCRFYSGLFWRHPALAKYDWLWRLDTDIEFHCDIPYDPVQRLIDANALYGFVQVVGDTDSVQLSLAANVSEFLATHNHLIPPHVNHGFVWKSPESIGRAVQGRAGNDDWTRHCMYVSTGFLLEGYDVDGMTPLNMVNPKNNFEISHRRVWESEVYLKFFDFLDKAGGFFYERWGDAPVHSFGLAMSLTKDQVLQFDDMGYQHQGWPYHCPETFARCTCKDEVAGFRDGRERWFDAPELKAS</sequence>
<dbReference type="EMBL" id="JBBXMP010000063">
    <property type="protein sequence ID" value="KAL0064378.1"/>
    <property type="molecule type" value="Genomic_DNA"/>
</dbReference>
<keyword evidence="2" id="KW-0808">Transferase</keyword>
<name>A0ABR2ZSM3_9AGAR</name>
<protein>
    <submittedName>
        <fullName evidence="3">Uncharacterized protein</fullName>
    </submittedName>
</protein>